<reference evidence="8" key="1">
    <citation type="submission" date="2014-11" db="EMBL/GenBank/DDBJ databases">
        <authorList>
            <person name="Otto D Thomas"/>
            <person name="Naeem Raeece"/>
        </authorList>
    </citation>
    <scope>NUCLEOTIDE SEQUENCE</scope>
</reference>
<evidence type="ECO:0000313" key="8">
    <source>
        <dbReference type="EMBL" id="CEM49541.1"/>
    </source>
</evidence>
<keyword evidence="2" id="KW-0479">Metal-binding</keyword>
<feature type="domain" description="PPM-type phosphatase" evidence="7">
    <location>
        <begin position="12"/>
        <end position="299"/>
    </location>
</feature>
<keyword evidence="3 5" id="KW-0378">Hydrolase</keyword>
<dbReference type="Pfam" id="PF00481">
    <property type="entry name" value="PP2C"/>
    <property type="match status" value="1"/>
</dbReference>
<dbReference type="PROSITE" id="PS01032">
    <property type="entry name" value="PPM_1"/>
    <property type="match status" value="1"/>
</dbReference>
<evidence type="ECO:0000256" key="6">
    <source>
        <dbReference type="SAM" id="MobiDB-lite"/>
    </source>
</evidence>
<dbReference type="EMBL" id="CDMZ01004371">
    <property type="protein sequence ID" value="CEM49541.1"/>
    <property type="molecule type" value="Genomic_DNA"/>
</dbReference>
<dbReference type="SMART" id="SM00332">
    <property type="entry name" value="PP2Cc"/>
    <property type="match status" value="1"/>
</dbReference>
<evidence type="ECO:0000256" key="3">
    <source>
        <dbReference type="ARBA" id="ARBA00022801"/>
    </source>
</evidence>
<evidence type="ECO:0000256" key="1">
    <source>
        <dbReference type="ARBA" id="ARBA00004170"/>
    </source>
</evidence>
<evidence type="ECO:0000256" key="2">
    <source>
        <dbReference type="ARBA" id="ARBA00022723"/>
    </source>
</evidence>
<dbReference type="Gene3D" id="3.60.40.10">
    <property type="entry name" value="PPM-type phosphatase domain"/>
    <property type="match status" value="1"/>
</dbReference>
<dbReference type="GO" id="GO:0046872">
    <property type="term" value="F:metal ion binding"/>
    <property type="evidence" value="ECO:0007669"/>
    <property type="project" value="UniProtKB-KW"/>
</dbReference>
<sequence>MPSAEISKSVEVVGWAEEQGRRDEMEDGFVFVDCFGDDVQSAYLAVYDGHGGRETVDFLAANLHEKLLAEMRKAKEVSVPDALTAAFKDADETLRDQLKVNQSGATACVVFQTREGGRASGGGGTSSEEGRVGGHRVLYCAHVGDTRAVLCHGGVAVRLTCRSDHKASDLLEARRVTERGGKVVNERVEGMLAITRAFGDAQLKTPNTSGDFVSNEPSIKRWELGETDAFVIIACDGLWDVMSDETAVDLVLSAVEQLSISLAVKIDGRDVADIACRMLVEEALARGTTDNVTVLIAFFNGQSSASASGSMPEHAMDRDGEEARLAPHPHQGAGRGGNATATGPLGGPVKETAVPGVERGKEGA</sequence>
<proteinExistence type="inferred from homology"/>
<organism evidence="8">
    <name type="scientific">Chromera velia CCMP2878</name>
    <dbReference type="NCBI Taxonomy" id="1169474"/>
    <lineage>
        <taxon>Eukaryota</taxon>
        <taxon>Sar</taxon>
        <taxon>Alveolata</taxon>
        <taxon>Colpodellida</taxon>
        <taxon>Chromeraceae</taxon>
        <taxon>Chromera</taxon>
    </lineage>
</organism>
<dbReference type="InterPro" id="IPR001932">
    <property type="entry name" value="PPM-type_phosphatase-like_dom"/>
</dbReference>
<dbReference type="InterPro" id="IPR000222">
    <property type="entry name" value="PP2C_BS"/>
</dbReference>
<evidence type="ECO:0000256" key="5">
    <source>
        <dbReference type="RuleBase" id="RU003465"/>
    </source>
</evidence>
<accession>A0A0G4HYD0</accession>
<comment type="subcellular location">
    <subcellularLocation>
        <location evidence="1">Membrane</location>
        <topology evidence="1">Peripheral membrane protein</topology>
    </subcellularLocation>
</comment>
<protein>
    <recommendedName>
        <fullName evidence="7">PPM-type phosphatase domain-containing protein</fullName>
    </recommendedName>
</protein>
<dbReference type="SUPFAM" id="SSF81606">
    <property type="entry name" value="PP2C-like"/>
    <property type="match status" value="1"/>
</dbReference>
<dbReference type="PANTHER" id="PTHR13832:SF827">
    <property type="entry name" value="PROTEIN PHOSPHATASE 1L"/>
    <property type="match status" value="1"/>
</dbReference>
<dbReference type="AlphaFoldDB" id="A0A0G4HYD0"/>
<evidence type="ECO:0000256" key="4">
    <source>
        <dbReference type="ARBA" id="ARBA00022912"/>
    </source>
</evidence>
<dbReference type="PROSITE" id="PS51746">
    <property type="entry name" value="PPM_2"/>
    <property type="match status" value="1"/>
</dbReference>
<dbReference type="CDD" id="cd00143">
    <property type="entry name" value="PP2Cc"/>
    <property type="match status" value="1"/>
</dbReference>
<gene>
    <name evidence="8" type="ORF">Cvel_9463</name>
</gene>
<dbReference type="InterPro" id="IPR036457">
    <property type="entry name" value="PPM-type-like_dom_sf"/>
</dbReference>
<evidence type="ECO:0000259" key="7">
    <source>
        <dbReference type="PROSITE" id="PS51746"/>
    </source>
</evidence>
<name>A0A0G4HYD0_9ALVE</name>
<keyword evidence="4 5" id="KW-0904">Protein phosphatase</keyword>
<feature type="region of interest" description="Disordered" evidence="6">
    <location>
        <begin position="304"/>
        <end position="364"/>
    </location>
</feature>
<dbReference type="GO" id="GO:0016020">
    <property type="term" value="C:membrane"/>
    <property type="evidence" value="ECO:0007669"/>
    <property type="project" value="UniProtKB-SubCell"/>
</dbReference>
<dbReference type="InterPro" id="IPR015655">
    <property type="entry name" value="PP2C"/>
</dbReference>
<dbReference type="PANTHER" id="PTHR13832">
    <property type="entry name" value="PROTEIN PHOSPHATASE 2C"/>
    <property type="match status" value="1"/>
</dbReference>
<dbReference type="VEuPathDB" id="CryptoDB:Cvel_9463"/>
<comment type="similarity">
    <text evidence="5">Belongs to the PP2C family.</text>
</comment>
<dbReference type="GO" id="GO:0004722">
    <property type="term" value="F:protein serine/threonine phosphatase activity"/>
    <property type="evidence" value="ECO:0007669"/>
    <property type="project" value="InterPro"/>
</dbReference>
<dbReference type="PhylomeDB" id="A0A0G4HYD0"/>
<feature type="compositionally biased region" description="Basic and acidic residues" evidence="6">
    <location>
        <begin position="314"/>
        <end position="325"/>
    </location>
</feature>